<protein>
    <submittedName>
        <fullName evidence="4">Copper ion binding protein</fullName>
    </submittedName>
</protein>
<keyword evidence="5" id="KW-1185">Reference proteome</keyword>
<reference evidence="4" key="1">
    <citation type="submission" date="2022-06" db="EMBL/GenBank/DDBJ databases">
        <title>Gracilimonas sp. CAU 1638 isolated from sea sediment.</title>
        <authorList>
            <person name="Kim W."/>
        </authorList>
    </citation>
    <scope>NUCLEOTIDE SEQUENCE</scope>
    <source>
        <strain evidence="4">CAU 1638</strain>
    </source>
</reference>
<evidence type="ECO:0000256" key="2">
    <source>
        <dbReference type="ARBA" id="ARBA00023008"/>
    </source>
</evidence>
<organism evidence="4 5">
    <name type="scientific">Gracilimonas sediminicola</name>
    <dbReference type="NCBI Taxonomy" id="2952158"/>
    <lineage>
        <taxon>Bacteria</taxon>
        <taxon>Pseudomonadati</taxon>
        <taxon>Balneolota</taxon>
        <taxon>Balneolia</taxon>
        <taxon>Balneolales</taxon>
        <taxon>Balneolaceae</taxon>
        <taxon>Gracilimonas</taxon>
    </lineage>
</organism>
<evidence type="ECO:0000313" key="5">
    <source>
        <dbReference type="Proteomes" id="UP001139125"/>
    </source>
</evidence>
<dbReference type="InterPro" id="IPR006122">
    <property type="entry name" value="HMA_Cu_ion-bd"/>
</dbReference>
<dbReference type="InterPro" id="IPR036163">
    <property type="entry name" value="HMA_dom_sf"/>
</dbReference>
<dbReference type="CDD" id="cd00371">
    <property type="entry name" value="HMA"/>
    <property type="match status" value="1"/>
</dbReference>
<evidence type="ECO:0000313" key="4">
    <source>
        <dbReference type="EMBL" id="MCP9291092.1"/>
    </source>
</evidence>
<name>A0A9X2L2J4_9BACT</name>
<evidence type="ECO:0000259" key="3">
    <source>
        <dbReference type="PROSITE" id="PS50846"/>
    </source>
</evidence>
<feature type="domain" description="HMA" evidence="3">
    <location>
        <begin position="2"/>
        <end position="68"/>
    </location>
</feature>
<dbReference type="PANTHER" id="PTHR46594">
    <property type="entry name" value="P-TYPE CATION-TRANSPORTING ATPASE"/>
    <property type="match status" value="1"/>
</dbReference>
<dbReference type="PROSITE" id="PS01047">
    <property type="entry name" value="HMA_1"/>
    <property type="match status" value="1"/>
</dbReference>
<dbReference type="Gene3D" id="3.30.70.100">
    <property type="match status" value="1"/>
</dbReference>
<dbReference type="InterPro" id="IPR017969">
    <property type="entry name" value="Heavy-metal-associated_CS"/>
</dbReference>
<dbReference type="NCBIfam" id="TIGR00003">
    <property type="entry name" value="copper ion binding protein"/>
    <property type="match status" value="1"/>
</dbReference>
<gene>
    <name evidence="4" type="ORF">NM125_05815</name>
</gene>
<dbReference type="InterPro" id="IPR001802">
    <property type="entry name" value="MerP/CopZ"/>
</dbReference>
<accession>A0A9X2L2J4</accession>
<keyword evidence="1" id="KW-0479">Metal-binding</keyword>
<proteinExistence type="predicted"/>
<dbReference type="Proteomes" id="UP001139125">
    <property type="component" value="Unassembled WGS sequence"/>
</dbReference>
<dbReference type="PRINTS" id="PR00946">
    <property type="entry name" value="HGSCAVENGER"/>
</dbReference>
<dbReference type="GO" id="GO:0005507">
    <property type="term" value="F:copper ion binding"/>
    <property type="evidence" value="ECO:0007669"/>
    <property type="project" value="InterPro"/>
</dbReference>
<sequence>MKTITINISGMGCSGCVNTVESALQSLEGVGSVNVELDKETAEVSYDDSRVQLTDFEKAIDDSGYSMKGVKG</sequence>
<dbReference type="FunFam" id="3.30.70.100:FF:000005">
    <property type="entry name" value="Copper-exporting P-type ATPase A"/>
    <property type="match status" value="1"/>
</dbReference>
<dbReference type="SUPFAM" id="SSF55008">
    <property type="entry name" value="HMA, heavy metal-associated domain"/>
    <property type="match status" value="1"/>
</dbReference>
<dbReference type="RefSeq" id="WP_255133719.1">
    <property type="nucleotide sequence ID" value="NZ_JANDBC010000001.1"/>
</dbReference>
<evidence type="ECO:0000256" key="1">
    <source>
        <dbReference type="ARBA" id="ARBA00022723"/>
    </source>
</evidence>
<dbReference type="PANTHER" id="PTHR46594:SF4">
    <property type="entry name" value="P-TYPE CATION-TRANSPORTING ATPASE"/>
    <property type="match status" value="1"/>
</dbReference>
<dbReference type="EMBL" id="JANDBC010000001">
    <property type="protein sequence ID" value="MCP9291092.1"/>
    <property type="molecule type" value="Genomic_DNA"/>
</dbReference>
<keyword evidence="2" id="KW-0186">Copper</keyword>
<dbReference type="PROSITE" id="PS50846">
    <property type="entry name" value="HMA_2"/>
    <property type="match status" value="1"/>
</dbReference>
<comment type="caution">
    <text evidence="4">The sequence shown here is derived from an EMBL/GenBank/DDBJ whole genome shotgun (WGS) entry which is preliminary data.</text>
</comment>
<dbReference type="Pfam" id="PF00403">
    <property type="entry name" value="HMA"/>
    <property type="match status" value="1"/>
</dbReference>
<dbReference type="InterPro" id="IPR006121">
    <property type="entry name" value="HMA_dom"/>
</dbReference>
<dbReference type="AlphaFoldDB" id="A0A9X2L2J4"/>